<gene>
    <name evidence="1" type="ORF">CRM22_005807</name>
</gene>
<accession>A0A4S2LPE7</accession>
<proteinExistence type="predicted"/>
<dbReference type="EMBL" id="SJOL01006484">
    <property type="protein sequence ID" value="TGZ65591.1"/>
    <property type="molecule type" value="Genomic_DNA"/>
</dbReference>
<keyword evidence="2" id="KW-1185">Reference proteome</keyword>
<dbReference type="AlphaFoldDB" id="A0A4S2LPE7"/>
<dbReference type="Proteomes" id="UP000308267">
    <property type="component" value="Unassembled WGS sequence"/>
</dbReference>
<protein>
    <submittedName>
        <fullName evidence="1">Uncharacterized protein</fullName>
    </submittedName>
</protein>
<comment type="caution">
    <text evidence="1">The sequence shown here is derived from an EMBL/GenBank/DDBJ whole genome shotgun (WGS) entry which is preliminary data.</text>
</comment>
<evidence type="ECO:0000313" key="1">
    <source>
        <dbReference type="EMBL" id="TGZ65591.1"/>
    </source>
</evidence>
<name>A0A4S2LPE7_OPIFE</name>
<evidence type="ECO:0000313" key="2">
    <source>
        <dbReference type="Proteomes" id="UP000308267"/>
    </source>
</evidence>
<organism evidence="1 2">
    <name type="scientific">Opisthorchis felineus</name>
    <dbReference type="NCBI Taxonomy" id="147828"/>
    <lineage>
        <taxon>Eukaryota</taxon>
        <taxon>Metazoa</taxon>
        <taxon>Spiralia</taxon>
        <taxon>Lophotrochozoa</taxon>
        <taxon>Platyhelminthes</taxon>
        <taxon>Trematoda</taxon>
        <taxon>Digenea</taxon>
        <taxon>Opisthorchiida</taxon>
        <taxon>Opisthorchiata</taxon>
        <taxon>Opisthorchiidae</taxon>
        <taxon>Opisthorchis</taxon>
    </lineage>
</organism>
<reference evidence="1 2" key="1">
    <citation type="journal article" date="2019" name="BMC Genomics">
        <title>New insights from Opisthorchis felineus genome: update on genomics of the epidemiologically important liver flukes.</title>
        <authorList>
            <person name="Ershov N.I."/>
            <person name="Mordvinov V.A."/>
            <person name="Prokhortchouk E.B."/>
            <person name="Pakharukova M.Y."/>
            <person name="Gunbin K.V."/>
            <person name="Ustyantsev K."/>
            <person name="Genaev M.A."/>
            <person name="Blinov A.G."/>
            <person name="Mazur A."/>
            <person name="Boulygina E."/>
            <person name="Tsygankova S."/>
            <person name="Khrameeva E."/>
            <person name="Chekanov N."/>
            <person name="Fan G."/>
            <person name="Xiao A."/>
            <person name="Zhang H."/>
            <person name="Xu X."/>
            <person name="Yang H."/>
            <person name="Solovyev V."/>
            <person name="Lee S.M."/>
            <person name="Liu X."/>
            <person name="Afonnikov D.A."/>
            <person name="Skryabin K.G."/>
        </authorList>
    </citation>
    <scope>NUCLEOTIDE SEQUENCE [LARGE SCALE GENOMIC DNA]</scope>
    <source>
        <strain evidence="1">AK-0245</strain>
        <tissue evidence="1">Whole organism</tissue>
    </source>
</reference>
<sequence length="177" mass="20297">MHMLACCCPIFVNDFTSFFAIGPLPSRLETFISTHILWWIVSHRFSCTCQGLFPPELVLFLDCPALSRRRLVFVQHWLHSASRFVDLSFSTKHSNSFVVRLSHQATLRYILYISVPPPPHTHTHTSVHFPVSPPKAISPFCTLTVVFVLYSHSRGFHLYILLLGYSLPTHYVSLLKT</sequence>